<dbReference type="InterPro" id="IPR025668">
    <property type="entry name" value="Tnp_DDE_dom"/>
</dbReference>
<evidence type="ECO:0000313" key="3">
    <source>
        <dbReference type="Proteomes" id="UP000284651"/>
    </source>
</evidence>
<name>A0A413CPC0_9FIRM</name>
<dbReference type="PANTHER" id="PTHR33408:SF2">
    <property type="entry name" value="TRANSPOSASE DDE DOMAIN-CONTAINING PROTEIN"/>
    <property type="match status" value="1"/>
</dbReference>
<protein>
    <recommendedName>
        <fullName evidence="1">Transposase DDE domain-containing protein</fullName>
    </recommendedName>
</protein>
<dbReference type="PANTHER" id="PTHR33408">
    <property type="entry name" value="TRANSPOSASE"/>
    <property type="match status" value="1"/>
</dbReference>
<gene>
    <name evidence="2" type="ORF">DWV56_12475</name>
</gene>
<accession>A0A413CPC0</accession>
<feature type="domain" description="Transposase DDE" evidence="1">
    <location>
        <begin position="164"/>
        <end position="288"/>
    </location>
</feature>
<evidence type="ECO:0000313" key="2">
    <source>
        <dbReference type="EMBL" id="RGW71448.1"/>
    </source>
</evidence>
<dbReference type="EMBL" id="QSAT01000078">
    <property type="protein sequence ID" value="RGW71448.1"/>
    <property type="molecule type" value="Genomic_DNA"/>
</dbReference>
<sequence length="301" mass="35743">MHISHHFNSLRVFSYEDALKMFKYTIYSDITGDRNSFSKTDPDATFMHMKYDYYNHTNVFKPRYNVQVGSSEGYIRHVYVSSDVNDLRTYIPFMEGYHMAYGSYPHATPADAGYGSFDNYKYDKEHGIQLYMKYSGMRKEAEKKTTKNQFTRAQMNPNEEDKIICPANHEFTLVDTRIERRGVYPREIEMYQNEHCEGCPFKSQCTKSKTGRTIQRCRELESYKKEIKENLSTEQGKKYMTQRSIWSEGIFGQIKEDNHYDKLRRRGISGVKLEILLVCIGHNLRRYHTRKLEFQKNKKIN</sequence>
<organism evidence="2 3">
    <name type="scientific">Holdemanella biformis</name>
    <dbReference type="NCBI Taxonomy" id="1735"/>
    <lineage>
        <taxon>Bacteria</taxon>
        <taxon>Bacillati</taxon>
        <taxon>Bacillota</taxon>
        <taxon>Erysipelotrichia</taxon>
        <taxon>Erysipelotrichales</taxon>
        <taxon>Erysipelotrichaceae</taxon>
        <taxon>Holdemanella</taxon>
    </lineage>
</organism>
<evidence type="ECO:0000259" key="1">
    <source>
        <dbReference type="Pfam" id="PF13751"/>
    </source>
</evidence>
<comment type="caution">
    <text evidence="2">The sequence shown here is derived from an EMBL/GenBank/DDBJ whole genome shotgun (WGS) entry which is preliminary data.</text>
</comment>
<dbReference type="Pfam" id="PF13751">
    <property type="entry name" value="DDE_Tnp_1_6"/>
    <property type="match status" value="1"/>
</dbReference>
<proteinExistence type="predicted"/>
<dbReference type="AlphaFoldDB" id="A0A413CPC0"/>
<reference evidence="2 3" key="1">
    <citation type="submission" date="2018-08" db="EMBL/GenBank/DDBJ databases">
        <title>A genome reference for cultivated species of the human gut microbiota.</title>
        <authorList>
            <person name="Zou Y."/>
            <person name="Xue W."/>
            <person name="Luo G."/>
        </authorList>
    </citation>
    <scope>NUCLEOTIDE SEQUENCE [LARGE SCALE GENOMIC DNA]</scope>
    <source>
        <strain evidence="2 3">AF10-31</strain>
    </source>
</reference>
<dbReference type="Proteomes" id="UP000284651">
    <property type="component" value="Unassembled WGS sequence"/>
</dbReference>